<dbReference type="Proteomes" id="UP000019763">
    <property type="component" value="Unassembled WGS sequence"/>
</dbReference>
<comment type="caution">
    <text evidence="3">The sequence shown here is derived from an EMBL/GenBank/DDBJ whole genome shotgun (WGS) entry which is preliminary data.</text>
</comment>
<dbReference type="OrthoDB" id="345870at2759"/>
<feature type="coiled-coil region" evidence="1">
    <location>
        <begin position="43"/>
        <end position="70"/>
    </location>
</feature>
<dbReference type="RefSeq" id="XP_011129176.1">
    <property type="nucleotide sequence ID" value="XM_011130874.1"/>
</dbReference>
<feature type="compositionally biased region" description="Polar residues" evidence="2">
    <location>
        <begin position="7"/>
        <end position="22"/>
    </location>
</feature>
<feature type="coiled-coil region" evidence="1">
    <location>
        <begin position="156"/>
        <end position="209"/>
    </location>
</feature>
<proteinExistence type="predicted"/>
<organism evidence="3 4">
    <name type="scientific">Gregarina niphandrodes</name>
    <name type="common">Septate eugregarine</name>
    <dbReference type="NCBI Taxonomy" id="110365"/>
    <lineage>
        <taxon>Eukaryota</taxon>
        <taxon>Sar</taxon>
        <taxon>Alveolata</taxon>
        <taxon>Apicomplexa</taxon>
        <taxon>Conoidasida</taxon>
        <taxon>Gregarinasina</taxon>
        <taxon>Eugregarinorida</taxon>
        <taxon>Gregarinidae</taxon>
        <taxon>Gregarina</taxon>
    </lineage>
</organism>
<evidence type="ECO:0000313" key="3">
    <source>
        <dbReference type="EMBL" id="EZG78868.1"/>
    </source>
</evidence>
<keyword evidence="1" id="KW-0175">Coiled coil</keyword>
<dbReference type="AlphaFoldDB" id="A0A023BB68"/>
<feature type="region of interest" description="Disordered" evidence="2">
    <location>
        <begin position="1"/>
        <end position="42"/>
    </location>
</feature>
<gene>
    <name evidence="3" type="ORF">GNI_031600</name>
</gene>
<protein>
    <submittedName>
        <fullName evidence="3">Uncharacterized protein</fullName>
    </submittedName>
</protein>
<name>A0A023BB68_GRENI</name>
<keyword evidence="4" id="KW-1185">Reference proteome</keyword>
<dbReference type="OMA" id="ECKEREY"/>
<reference evidence="3" key="1">
    <citation type="submission" date="2013-12" db="EMBL/GenBank/DDBJ databases">
        <authorList>
            <person name="Omoto C.K."/>
            <person name="Sibley D."/>
            <person name="Venepally P."/>
            <person name="Hadjithomas M."/>
            <person name="Karamycheva S."/>
            <person name="Brunk B."/>
            <person name="Roos D."/>
            <person name="Caler E."/>
            <person name="Lorenzi H."/>
        </authorList>
    </citation>
    <scope>NUCLEOTIDE SEQUENCE</scope>
</reference>
<dbReference type="EMBL" id="AFNH02000240">
    <property type="protein sequence ID" value="EZG78868.1"/>
    <property type="molecule type" value="Genomic_DNA"/>
</dbReference>
<evidence type="ECO:0000256" key="1">
    <source>
        <dbReference type="SAM" id="Coils"/>
    </source>
</evidence>
<dbReference type="GeneID" id="22911296"/>
<sequence>MPEAVDNTDQGPTQTSRSSVQDSRSRPQELRPSITQETGGDEVKILSQLLKEERDKKETLKQTYERHLCQLRADYVTKIAQARAQVLTEVDDTLKRYHRLAQEAIRAGKRATFESECKEREYRTVAEEACTKFEQDCKDKLKEVLDGYRYLADRAAQQADQETRVLKEKYQEMVETQIIDKRNFEQRLVEATEEQVAPYKAEIMRLETENRMLRMTAEHTFGDIKEEVARNFERFESMLISTCLSLLWQHNIPITELELRDRLTDALDARPEDVASSNGDE</sequence>
<evidence type="ECO:0000256" key="2">
    <source>
        <dbReference type="SAM" id="MobiDB-lite"/>
    </source>
</evidence>
<accession>A0A023BB68</accession>
<evidence type="ECO:0000313" key="4">
    <source>
        <dbReference type="Proteomes" id="UP000019763"/>
    </source>
</evidence>
<dbReference type="VEuPathDB" id="CryptoDB:GNI_031600"/>